<evidence type="ECO:0000313" key="1">
    <source>
        <dbReference type="EMBL" id="KAG6944790.1"/>
    </source>
</evidence>
<dbReference type="AlphaFoldDB" id="A0A8J5IRC4"/>
<dbReference type="EMBL" id="JAENGY010002279">
    <property type="protein sequence ID" value="KAG6944790.1"/>
    <property type="molecule type" value="Genomic_DNA"/>
</dbReference>
<accession>A0A8J5IRC4</accession>
<protein>
    <submittedName>
        <fullName evidence="1">Uncharacterized protein</fullName>
    </submittedName>
</protein>
<comment type="caution">
    <text evidence="1">The sequence shown here is derived from an EMBL/GenBank/DDBJ whole genome shotgun (WGS) entry which is preliminary data.</text>
</comment>
<sequence>MGPNASFAEDGERLVGRLPRVREYQYPSRRSISRSYPDCFGGSLKQGYTQVATRSHLVTWRVLERWCKTH</sequence>
<name>A0A8J5IRC4_9STRA</name>
<proteinExistence type="predicted"/>
<evidence type="ECO:0000313" key="2">
    <source>
        <dbReference type="Proteomes" id="UP000709295"/>
    </source>
</evidence>
<organism evidence="1 2">
    <name type="scientific">Phytophthora aleatoria</name>
    <dbReference type="NCBI Taxonomy" id="2496075"/>
    <lineage>
        <taxon>Eukaryota</taxon>
        <taxon>Sar</taxon>
        <taxon>Stramenopiles</taxon>
        <taxon>Oomycota</taxon>
        <taxon>Peronosporomycetes</taxon>
        <taxon>Peronosporales</taxon>
        <taxon>Peronosporaceae</taxon>
        <taxon>Phytophthora</taxon>
    </lineage>
</organism>
<reference evidence="1" key="1">
    <citation type="submission" date="2021-01" db="EMBL/GenBank/DDBJ databases">
        <title>Phytophthora aleatoria, a newly-described species from Pinus radiata is distinct from Phytophthora cactorum isolates based on comparative genomics.</title>
        <authorList>
            <person name="Mcdougal R."/>
            <person name="Panda P."/>
            <person name="Williams N."/>
            <person name="Studholme D.J."/>
        </authorList>
    </citation>
    <scope>NUCLEOTIDE SEQUENCE</scope>
    <source>
        <strain evidence="1">NZFS 4037</strain>
    </source>
</reference>
<dbReference type="Proteomes" id="UP000709295">
    <property type="component" value="Unassembled WGS sequence"/>
</dbReference>
<gene>
    <name evidence="1" type="ORF">JG688_00016910</name>
</gene>
<keyword evidence="2" id="KW-1185">Reference proteome</keyword>